<dbReference type="RefSeq" id="WP_163666739.1">
    <property type="nucleotide sequence ID" value="NZ_QZCE01000002.1"/>
</dbReference>
<reference evidence="1 2" key="1">
    <citation type="journal article" date="2020" name="Microb. Ecol.">
        <title>Ecogenomics of the Marine Benthic Filamentous Cyanobacterium Adonisia.</title>
        <authorList>
            <person name="Walter J.M."/>
            <person name="Coutinho F.H."/>
            <person name="Leomil L."/>
            <person name="Hargreaves P.I."/>
            <person name="Campeao M.E."/>
            <person name="Vieira V.V."/>
            <person name="Silva B.S."/>
            <person name="Fistarol G.O."/>
            <person name="Salomon P.S."/>
            <person name="Sawabe T."/>
            <person name="Mino S."/>
            <person name="Hosokawa M."/>
            <person name="Miyashita H."/>
            <person name="Maruyama F."/>
            <person name="van Verk M.C."/>
            <person name="Dutilh B.E."/>
            <person name="Thompson C.C."/>
            <person name="Thompson F.L."/>
        </authorList>
    </citation>
    <scope>NUCLEOTIDE SEQUENCE [LARGE SCALE GENOMIC DNA]</scope>
    <source>
        <strain evidence="1 2">CCMR0082</strain>
    </source>
</reference>
<proteinExistence type="predicted"/>
<protein>
    <submittedName>
        <fullName evidence="1">Uncharacterized protein</fullName>
    </submittedName>
</protein>
<evidence type="ECO:0000313" key="1">
    <source>
        <dbReference type="EMBL" id="NEZ65559.1"/>
    </source>
</evidence>
<organism evidence="1 2">
    <name type="scientific">Adonisia turfae CCMR0082</name>
    <dbReference type="NCBI Taxonomy" id="2304604"/>
    <lineage>
        <taxon>Bacteria</taxon>
        <taxon>Bacillati</taxon>
        <taxon>Cyanobacteriota</taxon>
        <taxon>Adonisia</taxon>
        <taxon>Adonisia turfae</taxon>
    </lineage>
</organism>
<name>A0A6M0SAM6_9CYAN</name>
<accession>A0A6M0SAM6</accession>
<evidence type="ECO:0000313" key="2">
    <source>
        <dbReference type="Proteomes" id="UP000473574"/>
    </source>
</evidence>
<gene>
    <name evidence="1" type="ORF">D0962_22845</name>
</gene>
<comment type="caution">
    <text evidence="1">The sequence shown here is derived from an EMBL/GenBank/DDBJ whole genome shotgun (WGS) entry which is preliminary data.</text>
</comment>
<sequence length="146" mass="16162">MESNQVKTVVIRDVKLKIGEYSDFDILPLERLAGVFGGEDTHANVQGFDQIMLQAWKSLQAIFGESLPKEWFDAEIGRLKLHVAEVLLIAKAINEDLLSSKRYRASRNEAAELTGNEGLKLASPPVVDDNSVRIAELKAELAALED</sequence>
<dbReference type="EMBL" id="QZCE01000002">
    <property type="protein sequence ID" value="NEZ65559.1"/>
    <property type="molecule type" value="Genomic_DNA"/>
</dbReference>
<dbReference type="AlphaFoldDB" id="A0A6M0SAM6"/>
<dbReference type="Proteomes" id="UP000473574">
    <property type="component" value="Unassembled WGS sequence"/>
</dbReference>